<dbReference type="GO" id="GO:0016020">
    <property type="term" value="C:membrane"/>
    <property type="evidence" value="ECO:0007669"/>
    <property type="project" value="InterPro"/>
</dbReference>
<dbReference type="InterPro" id="IPR001127">
    <property type="entry name" value="PTS_EIIA_1_perm"/>
</dbReference>
<evidence type="ECO:0000256" key="3">
    <source>
        <dbReference type="ARBA" id="ARBA00022448"/>
    </source>
</evidence>
<keyword evidence="9" id="KW-0472">Membrane</keyword>
<dbReference type="PROSITE" id="PS00371">
    <property type="entry name" value="PTS_EIIA_TYPE_1_HIS"/>
    <property type="match status" value="1"/>
</dbReference>
<dbReference type="NCBIfam" id="TIGR00830">
    <property type="entry name" value="PTBA"/>
    <property type="match status" value="1"/>
</dbReference>
<evidence type="ECO:0000256" key="2">
    <source>
        <dbReference type="ARBA" id="ARBA00007724"/>
    </source>
</evidence>
<keyword evidence="3" id="KW-0813">Transport</keyword>
<dbReference type="Proteomes" id="UP000051131">
    <property type="component" value="Unassembled WGS sequence"/>
</dbReference>
<proteinExistence type="inferred from homology"/>
<feature type="transmembrane region" description="Helical" evidence="9">
    <location>
        <begin position="391"/>
        <end position="408"/>
    </location>
</feature>
<comment type="caution">
    <text evidence="11">The sequence shown here is derived from an EMBL/GenBank/DDBJ whole genome shotgun (WGS) entry which is preliminary data.</text>
</comment>
<evidence type="ECO:0000256" key="8">
    <source>
        <dbReference type="ARBA" id="ARBA00022777"/>
    </source>
</evidence>
<dbReference type="Pfam" id="PF13347">
    <property type="entry name" value="MFS_2"/>
    <property type="match status" value="1"/>
</dbReference>
<dbReference type="AlphaFoldDB" id="A0A0R2CLA9"/>
<evidence type="ECO:0000313" key="11">
    <source>
        <dbReference type="EMBL" id="KRM92000.1"/>
    </source>
</evidence>
<comment type="similarity">
    <text evidence="2">In the N-terminal section; belongs to the sodium:galactoside symporter (TC 2.A.2) family.</text>
</comment>
<feature type="transmembrane region" description="Helical" evidence="9">
    <location>
        <begin position="120"/>
        <end position="149"/>
    </location>
</feature>
<dbReference type="CDD" id="cd17332">
    <property type="entry name" value="MFS_MelB_like"/>
    <property type="match status" value="1"/>
</dbReference>
<feature type="domain" description="PTS EIIA type-1" evidence="10">
    <location>
        <begin position="464"/>
        <end position="567"/>
    </location>
</feature>
<feature type="transmembrane region" description="Helical" evidence="9">
    <location>
        <begin position="353"/>
        <end position="371"/>
    </location>
</feature>
<keyword evidence="6" id="KW-0808">Transferase</keyword>
<dbReference type="PROSITE" id="PS51093">
    <property type="entry name" value="PTS_EIIA_TYPE_1"/>
    <property type="match status" value="1"/>
</dbReference>
<feature type="transmembrane region" description="Helical" evidence="9">
    <location>
        <begin position="249"/>
        <end position="270"/>
    </location>
</feature>
<keyword evidence="9" id="KW-1133">Transmembrane helix</keyword>
<evidence type="ECO:0000259" key="10">
    <source>
        <dbReference type="PROSITE" id="PS51093"/>
    </source>
</evidence>
<comment type="subcellular location">
    <subcellularLocation>
        <location evidence="1">Cytoplasm</location>
    </subcellularLocation>
</comment>
<evidence type="ECO:0000256" key="4">
    <source>
        <dbReference type="ARBA" id="ARBA00022553"/>
    </source>
</evidence>
<name>A0A0R2CLA9_9LACO</name>
<keyword evidence="4" id="KW-0597">Phosphoprotein</keyword>
<dbReference type="InterPro" id="IPR011055">
    <property type="entry name" value="Dup_hybrid_motif"/>
</dbReference>
<dbReference type="InterPro" id="IPR050890">
    <property type="entry name" value="PTS_EIIA_component"/>
</dbReference>
<dbReference type="Gene3D" id="1.20.1250.20">
    <property type="entry name" value="MFS general substrate transporter like domains"/>
    <property type="match status" value="1"/>
</dbReference>
<evidence type="ECO:0000256" key="9">
    <source>
        <dbReference type="SAM" id="Phobius"/>
    </source>
</evidence>
<keyword evidence="8" id="KW-0418">Kinase</keyword>
<dbReference type="InterPro" id="IPR001927">
    <property type="entry name" value="Na/Gal_symport"/>
</dbReference>
<evidence type="ECO:0000256" key="6">
    <source>
        <dbReference type="ARBA" id="ARBA00022679"/>
    </source>
</evidence>
<dbReference type="EMBL" id="AYZE01000008">
    <property type="protein sequence ID" value="KRM92000.1"/>
    <property type="molecule type" value="Genomic_DNA"/>
</dbReference>
<keyword evidence="9" id="KW-0812">Transmembrane</keyword>
<evidence type="ECO:0000313" key="12">
    <source>
        <dbReference type="Proteomes" id="UP000051131"/>
    </source>
</evidence>
<dbReference type="Gene3D" id="2.70.70.10">
    <property type="entry name" value="Glucose Permease (Domain IIA)"/>
    <property type="match status" value="1"/>
</dbReference>
<feature type="transmembrane region" description="Helical" evidence="9">
    <location>
        <begin position="161"/>
        <end position="182"/>
    </location>
</feature>
<feature type="transmembrane region" description="Helical" evidence="9">
    <location>
        <begin position="12"/>
        <end position="31"/>
    </location>
</feature>
<dbReference type="InterPro" id="IPR036259">
    <property type="entry name" value="MFS_trans_sf"/>
</dbReference>
<feature type="transmembrane region" description="Helical" evidence="9">
    <location>
        <begin position="52"/>
        <end position="73"/>
    </location>
</feature>
<dbReference type="GO" id="GO:0016301">
    <property type="term" value="F:kinase activity"/>
    <property type="evidence" value="ECO:0007669"/>
    <property type="project" value="UniProtKB-KW"/>
</dbReference>
<feature type="transmembrane region" description="Helical" evidence="9">
    <location>
        <begin position="79"/>
        <end position="99"/>
    </location>
</feature>
<dbReference type="STRING" id="1423729.FC80_GL000180"/>
<keyword evidence="7" id="KW-0598">Phosphotransferase system</keyword>
<dbReference type="Pfam" id="PF00358">
    <property type="entry name" value="PTS_EIIA_1"/>
    <property type="match status" value="1"/>
</dbReference>
<dbReference type="PATRIC" id="fig|1423729.3.peg.182"/>
<dbReference type="SUPFAM" id="SSF51261">
    <property type="entry name" value="Duplicated hybrid motif"/>
    <property type="match status" value="1"/>
</dbReference>
<evidence type="ECO:0000256" key="7">
    <source>
        <dbReference type="ARBA" id="ARBA00022683"/>
    </source>
</evidence>
<keyword evidence="5" id="KW-0762">Sugar transport</keyword>
<dbReference type="GO" id="GO:0006814">
    <property type="term" value="P:sodium ion transport"/>
    <property type="evidence" value="ECO:0007669"/>
    <property type="project" value="InterPro"/>
</dbReference>
<accession>A0A0R2CLA9</accession>
<feature type="transmembrane region" description="Helical" evidence="9">
    <location>
        <begin position="221"/>
        <end position="243"/>
    </location>
</feature>
<evidence type="ECO:0000256" key="1">
    <source>
        <dbReference type="ARBA" id="ARBA00004496"/>
    </source>
</evidence>
<keyword evidence="12" id="KW-1185">Reference proteome</keyword>
<dbReference type="SUPFAM" id="SSF103473">
    <property type="entry name" value="MFS general substrate transporter"/>
    <property type="match status" value="1"/>
</dbReference>
<dbReference type="GO" id="GO:0009401">
    <property type="term" value="P:phosphoenolpyruvate-dependent sugar phosphotransferase system"/>
    <property type="evidence" value="ECO:0007669"/>
    <property type="project" value="UniProtKB-KW"/>
</dbReference>
<reference evidence="11 12" key="1">
    <citation type="journal article" date="2015" name="Genome Announc.">
        <title>Expanding the biotechnology potential of lactobacilli through comparative genomics of 213 strains and associated genera.</title>
        <authorList>
            <person name="Sun Z."/>
            <person name="Harris H.M."/>
            <person name="McCann A."/>
            <person name="Guo C."/>
            <person name="Argimon S."/>
            <person name="Zhang W."/>
            <person name="Yang X."/>
            <person name="Jeffery I.B."/>
            <person name="Cooney J.C."/>
            <person name="Kagawa T.F."/>
            <person name="Liu W."/>
            <person name="Song Y."/>
            <person name="Salvetti E."/>
            <person name="Wrobel A."/>
            <person name="Rasinkangas P."/>
            <person name="Parkhill J."/>
            <person name="Rea M.C."/>
            <person name="O'Sullivan O."/>
            <person name="Ritari J."/>
            <person name="Douillard F.P."/>
            <person name="Paul Ross R."/>
            <person name="Yang R."/>
            <person name="Briner A.E."/>
            <person name="Felis G.E."/>
            <person name="de Vos W.M."/>
            <person name="Barrangou R."/>
            <person name="Klaenhammer T.R."/>
            <person name="Caufield P.W."/>
            <person name="Cui Y."/>
            <person name="Zhang H."/>
            <person name="O'Toole P.W."/>
        </authorList>
    </citation>
    <scope>NUCLEOTIDE SEQUENCE [LARGE SCALE GENOMIC DNA]</scope>
    <source>
        <strain evidence="11 12">DSM 21116</strain>
    </source>
</reference>
<dbReference type="PANTHER" id="PTHR45008">
    <property type="entry name" value="PTS SYSTEM GLUCOSE-SPECIFIC EIIA COMPONENT"/>
    <property type="match status" value="1"/>
</dbReference>
<dbReference type="GO" id="GO:0005737">
    <property type="term" value="C:cytoplasm"/>
    <property type="evidence" value="ECO:0007669"/>
    <property type="project" value="UniProtKB-SubCell"/>
</dbReference>
<dbReference type="NCBIfam" id="TIGR00792">
    <property type="entry name" value="gph"/>
    <property type="match status" value="1"/>
</dbReference>
<organism evidence="11 12">
    <name type="scientific">Liquorilactobacillus cacaonum DSM 21116</name>
    <dbReference type="NCBI Taxonomy" id="1423729"/>
    <lineage>
        <taxon>Bacteria</taxon>
        <taxon>Bacillati</taxon>
        <taxon>Bacillota</taxon>
        <taxon>Bacilli</taxon>
        <taxon>Lactobacillales</taxon>
        <taxon>Lactobacillaceae</taxon>
        <taxon>Liquorilactobacillus</taxon>
    </lineage>
</organism>
<sequence length="593" mass="65107">MFSNLDKSIANKLIGLITGLIVVIRIAEIVIDPLLGNMVDNTHTKWGKFKPWIVIGNIVSGLLLFVLFTGIFGLAKISWILFAIAFVIIFITLDIFYSFSDVAYWGMVPALSEDSHERGIYTSLGAFTGTIGWNGLTIIIIPIVTYFTYLSTGKSYQGAPGWVAFSIIISLIAILCALSVAFGTKEKNNIIRTSAKKKTTIKDVFSALAHNDQILWTSLAYFLYSFAYVVTNGVLFYLFKYVVGKPNEYWLVGIIATIIGFCTSPIYPILNKFISRKVLFAIGQISMIAAYLIFIFARTDMTLLVIGLILFDINFAQLVTVLTLTDSIEYGQLKTGERNEAVVLAVRPMIDKLTGAFSNGLVGFVAISAGMTGSATAADMTSKNIHTFESLAFYVPLVMAILALLVFLSKVKLTEKEHANIVEELKDKLIKGEISIEDESVNTPITTTSSSIYAPVSGQLANLDKLKTEFPGTGFAIKPSDGVIYAPFDGTIRFTFTTKHALGIISTTGIEAIIHIGIGTVNMHGNGFTTHYTDGQVVKRGDLLVDFDRDLIKEDGYDDTVIFFLTQPQKLNLGEIEEKAINHGDKICDVTFK</sequence>
<protein>
    <submittedName>
        <fullName evidence="11">Lactose transport protein</fullName>
    </submittedName>
</protein>
<feature type="transmembrane region" description="Helical" evidence="9">
    <location>
        <begin position="277"/>
        <end position="297"/>
    </location>
</feature>
<evidence type="ECO:0000256" key="5">
    <source>
        <dbReference type="ARBA" id="ARBA00022597"/>
    </source>
</evidence>
<gene>
    <name evidence="11" type="ORF">FC80_GL000180</name>
</gene>
<dbReference type="PANTHER" id="PTHR45008:SF1">
    <property type="entry name" value="PTS SYSTEM GLUCOSE-SPECIFIC EIIA COMPONENT"/>
    <property type="match status" value="1"/>
</dbReference>
<feature type="transmembrane region" description="Helical" evidence="9">
    <location>
        <begin position="303"/>
        <end position="324"/>
    </location>
</feature>